<dbReference type="InterPro" id="IPR009100">
    <property type="entry name" value="AcylCoA_DH/oxidase_NM_dom_sf"/>
</dbReference>
<keyword evidence="3 5" id="KW-0285">Flavoprotein</keyword>
<feature type="domain" description="Acyl-CoA dehydrogenase/oxidase C-terminal" evidence="6">
    <location>
        <begin position="243"/>
        <end position="378"/>
    </location>
</feature>
<dbReference type="PANTHER" id="PTHR43884:SF12">
    <property type="entry name" value="ISOVALERYL-COA DEHYDROGENASE, MITOCHONDRIAL-RELATED"/>
    <property type="match status" value="1"/>
</dbReference>
<comment type="similarity">
    <text evidence="2 5">Belongs to the acyl-CoA dehydrogenase family.</text>
</comment>
<dbReference type="InterPro" id="IPR046373">
    <property type="entry name" value="Acyl-CoA_Oxase/DH_mid-dom_sf"/>
</dbReference>
<evidence type="ECO:0000259" key="7">
    <source>
        <dbReference type="Pfam" id="PF02770"/>
    </source>
</evidence>
<evidence type="ECO:0000256" key="3">
    <source>
        <dbReference type="ARBA" id="ARBA00022630"/>
    </source>
</evidence>
<dbReference type="Pfam" id="PF02770">
    <property type="entry name" value="Acyl-CoA_dh_M"/>
    <property type="match status" value="1"/>
</dbReference>
<dbReference type="GO" id="GO:0016937">
    <property type="term" value="F:short-chain fatty acyl-CoA dehydrogenase activity"/>
    <property type="evidence" value="ECO:0007669"/>
    <property type="project" value="UniProtKB-EC"/>
</dbReference>
<dbReference type="InterPro" id="IPR036250">
    <property type="entry name" value="AcylCo_DH-like_C"/>
</dbReference>
<dbReference type="GO" id="GO:0050660">
    <property type="term" value="F:flavin adenine dinucleotide binding"/>
    <property type="evidence" value="ECO:0007669"/>
    <property type="project" value="InterPro"/>
</dbReference>
<evidence type="ECO:0000256" key="4">
    <source>
        <dbReference type="ARBA" id="ARBA00022827"/>
    </source>
</evidence>
<dbReference type="Pfam" id="PF02771">
    <property type="entry name" value="Acyl-CoA_dh_N"/>
    <property type="match status" value="1"/>
</dbReference>
<reference evidence="9" key="1">
    <citation type="submission" date="2020-02" db="EMBL/GenBank/DDBJ databases">
        <authorList>
            <person name="Meier V. D."/>
        </authorList>
    </citation>
    <scope>NUCLEOTIDE SEQUENCE</scope>
    <source>
        <strain evidence="9">AVDCRST_MAG68</strain>
    </source>
</reference>
<dbReference type="PIRSF" id="PIRSF016578">
    <property type="entry name" value="HsaA"/>
    <property type="match status" value="1"/>
</dbReference>
<keyword evidence="5 9" id="KW-0560">Oxidoreductase</keyword>
<protein>
    <submittedName>
        <fullName evidence="9">Acyl-CoA dehydrogenase, Mycobacterial subgroup FadE16</fullName>
        <ecNumber evidence="9">1.3.8.1</ecNumber>
    </submittedName>
</protein>
<name>A0A6J4MN25_9BACT</name>
<proteinExistence type="inferred from homology"/>
<gene>
    <name evidence="9" type="ORF">AVDCRST_MAG68-4267</name>
</gene>
<dbReference type="Gene3D" id="1.20.140.10">
    <property type="entry name" value="Butyryl-CoA Dehydrogenase, subunit A, domain 3"/>
    <property type="match status" value="1"/>
</dbReference>
<dbReference type="SUPFAM" id="SSF56645">
    <property type="entry name" value="Acyl-CoA dehydrogenase NM domain-like"/>
    <property type="match status" value="1"/>
</dbReference>
<evidence type="ECO:0000256" key="5">
    <source>
        <dbReference type="RuleBase" id="RU362125"/>
    </source>
</evidence>
<accession>A0A6J4MN25</accession>
<sequence length="384" mass="40889">MKQTRIEELVGRAREIAAAVIAPNVEEEDRDALWPAPAMRALAQAGLMGLHVPVELGGHGQGLAGLLAIAQVLARESPSAALCYAMHCVGTAVIAAKATPFQQEAYLEPIARGEHITTLALSEPGTGSFFWLPETRLDAAEGGFRVTGTKSFVTNGGHASSYVVSTAAEDELQDEGSFSCVVLDAELPGLRWEGAWAGLGMRSNSSRTLHLEGVPLRPDHLLGAQGDQLWYVFEVVAPYFLMAMAGTYLGVADASLEVAREHLRTRRQSHSGELLGSNPLLAHRLGALWTELERTRRLVESAAARADAREADALLGVLACKAAAGDTAVELANEAMTLCGGAGYRENGKLARMLRDARAAHVMSPTTDLLKTWVGRALLGQPLL</sequence>
<dbReference type="EC" id="1.3.8.1" evidence="9"/>
<dbReference type="InterPro" id="IPR006091">
    <property type="entry name" value="Acyl-CoA_Oxase/DH_mid-dom"/>
</dbReference>
<evidence type="ECO:0000259" key="8">
    <source>
        <dbReference type="Pfam" id="PF02771"/>
    </source>
</evidence>
<feature type="domain" description="Acyl-CoA dehydrogenase/oxidase N-terminal" evidence="8">
    <location>
        <begin position="7"/>
        <end position="114"/>
    </location>
</feature>
<evidence type="ECO:0000313" key="9">
    <source>
        <dbReference type="EMBL" id="CAA9359658.1"/>
    </source>
</evidence>
<dbReference type="InterPro" id="IPR013786">
    <property type="entry name" value="AcylCoA_DH/ox_N"/>
</dbReference>
<dbReference type="Pfam" id="PF00441">
    <property type="entry name" value="Acyl-CoA_dh_1"/>
    <property type="match status" value="1"/>
</dbReference>
<dbReference type="AlphaFoldDB" id="A0A6J4MN25"/>
<dbReference type="SUPFAM" id="SSF47203">
    <property type="entry name" value="Acyl-CoA dehydrogenase C-terminal domain-like"/>
    <property type="match status" value="1"/>
</dbReference>
<feature type="domain" description="Acyl-CoA oxidase/dehydrogenase middle" evidence="7">
    <location>
        <begin position="119"/>
        <end position="214"/>
    </location>
</feature>
<comment type="cofactor">
    <cofactor evidence="1 5">
        <name>FAD</name>
        <dbReference type="ChEBI" id="CHEBI:57692"/>
    </cofactor>
</comment>
<dbReference type="Gene3D" id="1.10.540.10">
    <property type="entry name" value="Acyl-CoA dehydrogenase/oxidase, N-terminal domain"/>
    <property type="match status" value="1"/>
</dbReference>
<evidence type="ECO:0000259" key="6">
    <source>
        <dbReference type="Pfam" id="PF00441"/>
    </source>
</evidence>
<evidence type="ECO:0000256" key="2">
    <source>
        <dbReference type="ARBA" id="ARBA00009347"/>
    </source>
</evidence>
<dbReference type="EMBL" id="CADCTW010000198">
    <property type="protein sequence ID" value="CAA9359658.1"/>
    <property type="molecule type" value="Genomic_DNA"/>
</dbReference>
<dbReference type="InterPro" id="IPR009075">
    <property type="entry name" value="AcylCo_DH/oxidase_C"/>
</dbReference>
<dbReference type="PANTHER" id="PTHR43884">
    <property type="entry name" value="ACYL-COA DEHYDROGENASE"/>
    <property type="match status" value="1"/>
</dbReference>
<dbReference type="InterPro" id="IPR037069">
    <property type="entry name" value="AcylCoA_DH/ox_N_sf"/>
</dbReference>
<keyword evidence="4 5" id="KW-0274">FAD</keyword>
<dbReference type="CDD" id="cd00567">
    <property type="entry name" value="ACAD"/>
    <property type="match status" value="1"/>
</dbReference>
<organism evidence="9">
    <name type="scientific">uncultured Gemmatimonadota bacterium</name>
    <dbReference type="NCBI Taxonomy" id="203437"/>
    <lineage>
        <taxon>Bacteria</taxon>
        <taxon>Pseudomonadati</taxon>
        <taxon>Gemmatimonadota</taxon>
        <taxon>environmental samples</taxon>
    </lineage>
</organism>
<evidence type="ECO:0000256" key="1">
    <source>
        <dbReference type="ARBA" id="ARBA00001974"/>
    </source>
</evidence>
<dbReference type="Gene3D" id="2.40.110.10">
    <property type="entry name" value="Butyryl-CoA Dehydrogenase, subunit A, domain 2"/>
    <property type="match status" value="1"/>
</dbReference>